<dbReference type="GO" id="GO:0006508">
    <property type="term" value="P:proteolysis"/>
    <property type="evidence" value="ECO:0007669"/>
    <property type="project" value="InterPro"/>
</dbReference>
<sequence>MDARRWLPCFDEPRYKANLSLVVNHPSGLKVVANSGVDMRWDPIRGRNRSTTVFLTTPRLPSYLYSFSLNNYEQFSAVKDGVKYSTYLGRRGKMLGEASLQM</sequence>
<dbReference type="GO" id="GO:0005615">
    <property type="term" value="C:extracellular space"/>
    <property type="evidence" value="ECO:0007669"/>
    <property type="project" value="TreeGrafter"/>
</dbReference>
<organism evidence="2 3">
    <name type="scientific">Pristionchus mayeri</name>
    <dbReference type="NCBI Taxonomy" id="1317129"/>
    <lineage>
        <taxon>Eukaryota</taxon>
        <taxon>Metazoa</taxon>
        <taxon>Ecdysozoa</taxon>
        <taxon>Nematoda</taxon>
        <taxon>Chromadorea</taxon>
        <taxon>Rhabditida</taxon>
        <taxon>Rhabditina</taxon>
        <taxon>Diplogasteromorpha</taxon>
        <taxon>Diplogasteroidea</taxon>
        <taxon>Neodiplogasteridae</taxon>
        <taxon>Pristionchus</taxon>
    </lineage>
</organism>
<dbReference type="PANTHER" id="PTHR11533:SF299">
    <property type="entry name" value="AMINOPEPTIDASE"/>
    <property type="match status" value="1"/>
</dbReference>
<dbReference type="PRINTS" id="PR00756">
    <property type="entry name" value="ALADIPTASE"/>
</dbReference>
<dbReference type="InterPro" id="IPR001930">
    <property type="entry name" value="Peptidase_M1"/>
</dbReference>
<protein>
    <recommendedName>
        <fullName evidence="1">Aminopeptidase N-like N-terminal domain-containing protein</fullName>
    </recommendedName>
</protein>
<evidence type="ECO:0000313" key="3">
    <source>
        <dbReference type="Proteomes" id="UP001328107"/>
    </source>
</evidence>
<dbReference type="Gene3D" id="2.60.40.1730">
    <property type="entry name" value="tricorn interacting facor f3 domain"/>
    <property type="match status" value="1"/>
</dbReference>
<feature type="non-terminal residue" evidence="2">
    <location>
        <position position="102"/>
    </location>
</feature>
<dbReference type="Pfam" id="PF17900">
    <property type="entry name" value="Peptidase_M1_N"/>
    <property type="match status" value="1"/>
</dbReference>
<dbReference type="GO" id="GO:0008270">
    <property type="term" value="F:zinc ion binding"/>
    <property type="evidence" value="ECO:0007669"/>
    <property type="project" value="TreeGrafter"/>
</dbReference>
<gene>
    <name evidence="2" type="ORF">PMAYCL1PPCAC_29798</name>
</gene>
<keyword evidence="3" id="KW-1185">Reference proteome</keyword>
<dbReference type="EMBL" id="BTRK01000006">
    <property type="protein sequence ID" value="GMR59603.1"/>
    <property type="molecule type" value="Genomic_DNA"/>
</dbReference>
<feature type="domain" description="Aminopeptidase N-like N-terminal" evidence="1">
    <location>
        <begin position="2"/>
        <end position="64"/>
    </location>
</feature>
<dbReference type="Proteomes" id="UP001328107">
    <property type="component" value="Unassembled WGS sequence"/>
</dbReference>
<dbReference type="GO" id="GO:0005737">
    <property type="term" value="C:cytoplasm"/>
    <property type="evidence" value="ECO:0007669"/>
    <property type="project" value="TreeGrafter"/>
</dbReference>
<dbReference type="SUPFAM" id="SSF63737">
    <property type="entry name" value="Leukotriene A4 hydrolase N-terminal domain"/>
    <property type="match status" value="1"/>
</dbReference>
<dbReference type="GO" id="GO:0016020">
    <property type="term" value="C:membrane"/>
    <property type="evidence" value="ECO:0007669"/>
    <property type="project" value="TreeGrafter"/>
</dbReference>
<accession>A0AAN5DAP1</accession>
<dbReference type="GO" id="GO:0043171">
    <property type="term" value="P:peptide catabolic process"/>
    <property type="evidence" value="ECO:0007669"/>
    <property type="project" value="TreeGrafter"/>
</dbReference>
<comment type="caution">
    <text evidence="2">The sequence shown here is derived from an EMBL/GenBank/DDBJ whole genome shotgun (WGS) entry which is preliminary data.</text>
</comment>
<dbReference type="InterPro" id="IPR042097">
    <property type="entry name" value="Aminopeptidase_N-like_N_sf"/>
</dbReference>
<dbReference type="InterPro" id="IPR045357">
    <property type="entry name" value="Aminopeptidase_N-like_N"/>
</dbReference>
<reference evidence="3" key="1">
    <citation type="submission" date="2022-10" db="EMBL/GenBank/DDBJ databases">
        <title>Genome assembly of Pristionchus species.</title>
        <authorList>
            <person name="Yoshida K."/>
            <person name="Sommer R.J."/>
        </authorList>
    </citation>
    <scope>NUCLEOTIDE SEQUENCE [LARGE SCALE GENOMIC DNA]</scope>
    <source>
        <strain evidence="3">RS5460</strain>
    </source>
</reference>
<dbReference type="GO" id="GO:0042277">
    <property type="term" value="F:peptide binding"/>
    <property type="evidence" value="ECO:0007669"/>
    <property type="project" value="TreeGrafter"/>
</dbReference>
<evidence type="ECO:0000313" key="2">
    <source>
        <dbReference type="EMBL" id="GMR59603.1"/>
    </source>
</evidence>
<dbReference type="PANTHER" id="PTHR11533">
    <property type="entry name" value="PROTEASE M1 ZINC METALLOPROTEASE"/>
    <property type="match status" value="1"/>
</dbReference>
<dbReference type="AlphaFoldDB" id="A0AAN5DAP1"/>
<proteinExistence type="predicted"/>
<evidence type="ECO:0000259" key="1">
    <source>
        <dbReference type="Pfam" id="PF17900"/>
    </source>
</evidence>
<name>A0AAN5DAP1_9BILA</name>
<dbReference type="InterPro" id="IPR050344">
    <property type="entry name" value="Peptidase_M1_aminopeptidases"/>
</dbReference>
<dbReference type="GO" id="GO:0070006">
    <property type="term" value="F:metalloaminopeptidase activity"/>
    <property type="evidence" value="ECO:0007669"/>
    <property type="project" value="TreeGrafter"/>
</dbReference>